<evidence type="ECO:0000256" key="1">
    <source>
        <dbReference type="SAM" id="MobiDB-lite"/>
    </source>
</evidence>
<dbReference type="AlphaFoldDB" id="A0AA41R803"/>
<dbReference type="Proteomes" id="UP001165427">
    <property type="component" value="Unassembled WGS sequence"/>
</dbReference>
<organism evidence="2 3">
    <name type="scientific">Desulfatitalea alkaliphila</name>
    <dbReference type="NCBI Taxonomy" id="2929485"/>
    <lineage>
        <taxon>Bacteria</taxon>
        <taxon>Pseudomonadati</taxon>
        <taxon>Thermodesulfobacteriota</taxon>
        <taxon>Desulfobacteria</taxon>
        <taxon>Desulfobacterales</taxon>
        <taxon>Desulfosarcinaceae</taxon>
        <taxon>Desulfatitalea</taxon>
    </lineage>
</organism>
<accession>A0AA41R803</accession>
<protein>
    <recommendedName>
        <fullName evidence="4">PilZ domain-containing protein</fullName>
    </recommendedName>
</protein>
<reference evidence="2" key="1">
    <citation type="submission" date="2022-04" db="EMBL/GenBank/DDBJ databases">
        <title>Desulfatitalea alkaliphila sp. nov., a novel anaerobic sulfate-reducing bacterium isolated from terrestrial mud volcano, Taman Peninsula, Russia.</title>
        <authorList>
            <person name="Khomyakova M.A."/>
            <person name="Merkel A.Y."/>
            <person name="Slobodkin A.I."/>
        </authorList>
    </citation>
    <scope>NUCLEOTIDE SEQUENCE</scope>
    <source>
        <strain evidence="2">M08but</strain>
    </source>
</reference>
<dbReference type="EMBL" id="JALJRB010000007">
    <property type="protein sequence ID" value="MCJ8500663.1"/>
    <property type="molecule type" value="Genomic_DNA"/>
</dbReference>
<dbReference type="RefSeq" id="WP_246905725.1">
    <property type="nucleotide sequence ID" value="NZ_JALJRB010000007.1"/>
</dbReference>
<evidence type="ECO:0000313" key="2">
    <source>
        <dbReference type="EMBL" id="MCJ8500663.1"/>
    </source>
</evidence>
<proteinExistence type="predicted"/>
<name>A0AA41R803_9BACT</name>
<comment type="caution">
    <text evidence="2">The sequence shown here is derived from an EMBL/GenBank/DDBJ whole genome shotgun (WGS) entry which is preliminary data.</text>
</comment>
<keyword evidence="3" id="KW-1185">Reference proteome</keyword>
<sequence>MERVPRSRPTSPINTEVGPEEKGHITRPDTAPETPSPETADKEISRRQLINKLNNINFQDRTVTVVFRHRTYGRELKLKAHPLPCSDARLVCRWSDPVPFDQLIEDYRFDQLQVLKGQQMLQVHPEIKGLTPEQVVFTLPETCREISTRQLQRHPCRDIAVYLFQNGAAFYGNLVDFNATQFRAALGVHPPQTFGWLETAEPVTIVFTRGNKTLYSGQCRIVRHDGGLNLRHFTLAPLQRQIRRFPPREFRSTRHRPTPPPDVVFEHPLFGKTINLKVYDLSGSGLAVDEEADRAVLTPGLILPSLELVFSDGSALRGMAQVVYCHPYQGSRCAMVRCGLAMLDIAVEDHIRLLSLMHQVNDARAYVCNKVDLEALWDFFFETGFIYPQKYEFLESNKQTVKATYEKLYHQSPSVASHFIYQQNGRILAHMATVRFYEASWLIHHHAAIRSSHHRGGLIVLNQVGRFINDSHRLSSMKMDYALCYYRPENKFPSQVFGGAARNIKQPKVCSLDTFIYFHHRADPGIAKDIPAHWTIEAVREEDLLDLRTFYEQHSGGLMLDALHLTPERIDNGELATIYNRMGLKRDRHLFALRYRDKLRVVIMVNQADLGLNMSDLTNAITLLVVDDLYLNCELLETVVGHLLRYYEADAVPVLLYPENTARRMGIEIEKRYILWAYNTQNLDDYFRYLKRLLKFIQH</sequence>
<gene>
    <name evidence="2" type="ORF">MRX98_08775</name>
</gene>
<evidence type="ECO:0008006" key="4">
    <source>
        <dbReference type="Google" id="ProtNLM"/>
    </source>
</evidence>
<evidence type="ECO:0000313" key="3">
    <source>
        <dbReference type="Proteomes" id="UP001165427"/>
    </source>
</evidence>
<feature type="region of interest" description="Disordered" evidence="1">
    <location>
        <begin position="1"/>
        <end position="42"/>
    </location>
</feature>